<accession>A0ABZ2T5I1</accession>
<protein>
    <submittedName>
        <fullName evidence="2">Uncharacterized protein</fullName>
    </submittedName>
</protein>
<feature type="transmembrane region" description="Helical" evidence="1">
    <location>
        <begin position="41"/>
        <end position="58"/>
    </location>
</feature>
<organism evidence="2 3">
    <name type="scientific">Candidatus Enterococcus lemimoniae</name>
    <dbReference type="NCBI Taxonomy" id="1834167"/>
    <lineage>
        <taxon>Bacteria</taxon>
        <taxon>Bacillati</taxon>
        <taxon>Bacillota</taxon>
        <taxon>Bacilli</taxon>
        <taxon>Lactobacillales</taxon>
        <taxon>Enterococcaceae</taxon>
        <taxon>Enterococcus</taxon>
    </lineage>
</organism>
<evidence type="ECO:0000313" key="3">
    <source>
        <dbReference type="Proteomes" id="UP000195080"/>
    </source>
</evidence>
<dbReference type="RefSeq" id="WP_339099649.1">
    <property type="nucleotide sequence ID" value="NZ_CP147248.1"/>
</dbReference>
<reference evidence="3" key="1">
    <citation type="submission" date="2017-05" db="EMBL/GenBank/DDBJ databases">
        <title>The Genome Sequence of EEnterococcus faecalis 9F2_4866.</title>
        <authorList>
            <consortium name="The Broad Institute Genomics Platform"/>
            <consortium name="The Broad Institute Genomic Center for Infectious Diseases"/>
            <person name="Earl A."/>
            <person name="Manson A."/>
            <person name="Schwartman J."/>
            <person name="Gilmore M."/>
            <person name="Abouelleil A."/>
            <person name="Cao P."/>
            <person name="Chapman S."/>
            <person name="Cusick C."/>
            <person name="Shea T."/>
            <person name="Young S."/>
            <person name="Neafsey D."/>
            <person name="Nusbaum C."/>
            <person name="Birren B."/>
        </authorList>
    </citation>
    <scope>NUCLEOTIDE SEQUENCE [LARGE SCALE GENOMIC DNA]</scope>
    <source>
        <strain evidence="3">12C11_DIV0727</strain>
    </source>
</reference>
<evidence type="ECO:0000313" key="2">
    <source>
        <dbReference type="EMBL" id="WYJ86649.1"/>
    </source>
</evidence>
<sequence>MSSIDELYEDLKKQKEDYVFSDCTAVIIAKLLPYCPSNQDTLFWFLGGPLLWLFTWRANQKMYAEKNISKVEQKIITLLSKYNYSLKNGYCVLIRKNL</sequence>
<dbReference type="EMBL" id="CP147248">
    <property type="protein sequence ID" value="WYJ86649.1"/>
    <property type="molecule type" value="Genomic_DNA"/>
</dbReference>
<keyword evidence="1" id="KW-1133">Transmembrane helix</keyword>
<evidence type="ECO:0000256" key="1">
    <source>
        <dbReference type="SAM" id="Phobius"/>
    </source>
</evidence>
<proteinExistence type="predicted"/>
<name>A0ABZ2T5I1_9ENTE</name>
<keyword evidence="1" id="KW-0812">Transmembrane</keyword>
<keyword evidence="1" id="KW-0472">Membrane</keyword>
<gene>
    <name evidence="2" type="ORF">A5866_001733</name>
</gene>
<dbReference type="Proteomes" id="UP000195080">
    <property type="component" value="Chromosome"/>
</dbReference>
<keyword evidence="3" id="KW-1185">Reference proteome</keyword>